<evidence type="ECO:0000313" key="2">
    <source>
        <dbReference type="Proteomes" id="UP000652761"/>
    </source>
</evidence>
<sequence>MVAFQRSSDSQQAHSLMHSMRQKCNDMGGRLSGKHDYQDQRDTSRLNRDVWLGRDSKFNPKTDDTCSDLHAMLITQNLGHMGQRGEHETCRGHQVEENYAFGSNKFGLVRRVETEVRVGHAMVYHLQLRLEADPHSKEADPLDLGAGPLELEAVPLDLGVGLLDLEAVPLDPGAGPLDLEAVPLELEGPQLQLALS</sequence>
<keyword evidence="2" id="KW-1185">Reference proteome</keyword>
<gene>
    <name evidence="1" type="ORF">Taro_052549</name>
</gene>
<reference evidence="1" key="1">
    <citation type="submission" date="2017-07" db="EMBL/GenBank/DDBJ databases">
        <title>Taro Niue Genome Assembly and Annotation.</title>
        <authorList>
            <person name="Atibalentja N."/>
            <person name="Keating K."/>
            <person name="Fields C.J."/>
        </authorList>
    </citation>
    <scope>NUCLEOTIDE SEQUENCE</scope>
    <source>
        <strain evidence="1">Niue_2</strain>
        <tissue evidence="1">Leaf</tissue>
    </source>
</reference>
<dbReference type="EMBL" id="NMUH01009003">
    <property type="protein sequence ID" value="MQM19543.1"/>
    <property type="molecule type" value="Genomic_DNA"/>
</dbReference>
<proteinExistence type="predicted"/>
<protein>
    <submittedName>
        <fullName evidence="1">Uncharacterized protein</fullName>
    </submittedName>
</protein>
<dbReference type="Proteomes" id="UP000652761">
    <property type="component" value="Unassembled WGS sequence"/>
</dbReference>
<name>A0A843XK32_COLES</name>
<evidence type="ECO:0000313" key="1">
    <source>
        <dbReference type="EMBL" id="MQM19543.1"/>
    </source>
</evidence>
<comment type="caution">
    <text evidence="1">The sequence shown here is derived from an EMBL/GenBank/DDBJ whole genome shotgun (WGS) entry which is preliminary data.</text>
</comment>
<organism evidence="1 2">
    <name type="scientific">Colocasia esculenta</name>
    <name type="common">Wild taro</name>
    <name type="synonym">Arum esculentum</name>
    <dbReference type="NCBI Taxonomy" id="4460"/>
    <lineage>
        <taxon>Eukaryota</taxon>
        <taxon>Viridiplantae</taxon>
        <taxon>Streptophyta</taxon>
        <taxon>Embryophyta</taxon>
        <taxon>Tracheophyta</taxon>
        <taxon>Spermatophyta</taxon>
        <taxon>Magnoliopsida</taxon>
        <taxon>Liliopsida</taxon>
        <taxon>Araceae</taxon>
        <taxon>Aroideae</taxon>
        <taxon>Colocasieae</taxon>
        <taxon>Colocasia</taxon>
    </lineage>
</organism>
<accession>A0A843XK32</accession>
<dbReference type="AlphaFoldDB" id="A0A843XK32"/>